<feature type="domain" description="Carbohydrate kinase PfkB" evidence="1">
    <location>
        <begin position="14"/>
        <end position="273"/>
    </location>
</feature>
<keyword evidence="2" id="KW-0418">Kinase</keyword>
<organism evidence="2 3">
    <name type="scientific">Anaerosporomusa subterranea</name>
    <dbReference type="NCBI Taxonomy" id="1794912"/>
    <lineage>
        <taxon>Bacteria</taxon>
        <taxon>Bacillati</taxon>
        <taxon>Bacillota</taxon>
        <taxon>Negativicutes</taxon>
        <taxon>Acetonemataceae</taxon>
        <taxon>Anaerosporomusa</taxon>
    </lineage>
</organism>
<dbReference type="Proteomes" id="UP000076268">
    <property type="component" value="Unassembled WGS sequence"/>
</dbReference>
<name>A0A154BRS6_ANASB</name>
<gene>
    <name evidence="2" type="ORF">AXX12_09205</name>
</gene>
<dbReference type="SUPFAM" id="SSF53613">
    <property type="entry name" value="Ribokinase-like"/>
    <property type="match status" value="1"/>
</dbReference>
<dbReference type="InterPro" id="IPR011611">
    <property type="entry name" value="PfkB_dom"/>
</dbReference>
<evidence type="ECO:0000259" key="1">
    <source>
        <dbReference type="Pfam" id="PF00294"/>
    </source>
</evidence>
<dbReference type="Pfam" id="PF00294">
    <property type="entry name" value="PfkB"/>
    <property type="match status" value="1"/>
</dbReference>
<evidence type="ECO:0000313" key="3">
    <source>
        <dbReference type="Proteomes" id="UP000076268"/>
    </source>
</evidence>
<dbReference type="InterPro" id="IPR029056">
    <property type="entry name" value="Ribokinase-like"/>
</dbReference>
<dbReference type="STRING" id="1794912.AXX12_09205"/>
<protein>
    <submittedName>
        <fullName evidence="2">Ribokinase</fullName>
    </submittedName>
</protein>
<sequence>MNCYDTFIIGHLSRDEILYQGTTENLLGGAVLYAAYAAMAGGNKTGLLTKIARGSEELLQEFSVPATDVHWLYSQDDTAIRNEFLSDDRERRLCTALSIADPFLSEDIPAVDSAVYHLAGLIAGDFPEELIDVLAGRGKLAVDMQGFLRHAENGVMVFKDWQNKQQCLSKITYLKVDAAEAEIMTGLTDRREAARQLHAWGAGEVMVTHNTEALIYDGSEFYTVPLRSRNLSGRTGRGDSCFSAYITERQRQAIPEALLYAAALVSLKMETPGPFRGSRYDVEAYIDQVYRDAC</sequence>
<keyword evidence="3" id="KW-1185">Reference proteome</keyword>
<accession>A0A154BRS6</accession>
<evidence type="ECO:0000313" key="2">
    <source>
        <dbReference type="EMBL" id="KYZ76597.1"/>
    </source>
</evidence>
<dbReference type="AlphaFoldDB" id="A0A154BRS6"/>
<comment type="caution">
    <text evidence="2">The sequence shown here is derived from an EMBL/GenBank/DDBJ whole genome shotgun (WGS) entry which is preliminary data.</text>
</comment>
<dbReference type="RefSeq" id="WP_066242338.1">
    <property type="nucleotide sequence ID" value="NZ_LSGP01000017.1"/>
</dbReference>
<keyword evidence="2" id="KW-0808">Transferase</keyword>
<dbReference type="GO" id="GO:0016301">
    <property type="term" value="F:kinase activity"/>
    <property type="evidence" value="ECO:0007669"/>
    <property type="project" value="UniProtKB-KW"/>
</dbReference>
<reference evidence="2 3" key="1">
    <citation type="submission" date="2016-02" db="EMBL/GenBank/DDBJ databases">
        <title>Anaerosporomusa subterraneum gen. nov., sp. nov., a spore-forming obligate anaerobe isolated from saprolite.</title>
        <authorList>
            <person name="Choi J.K."/>
            <person name="Shah M."/>
            <person name="Yee N."/>
        </authorList>
    </citation>
    <scope>NUCLEOTIDE SEQUENCE [LARGE SCALE GENOMIC DNA]</scope>
    <source>
        <strain evidence="2 3">RU4</strain>
    </source>
</reference>
<dbReference type="EMBL" id="LSGP01000017">
    <property type="protein sequence ID" value="KYZ76597.1"/>
    <property type="molecule type" value="Genomic_DNA"/>
</dbReference>
<dbReference type="Gene3D" id="3.40.1190.20">
    <property type="match status" value="1"/>
</dbReference>
<proteinExistence type="predicted"/>
<dbReference type="OrthoDB" id="9813569at2"/>